<proteinExistence type="predicted"/>
<evidence type="ECO:0000259" key="1">
    <source>
        <dbReference type="Pfam" id="PF06985"/>
    </source>
</evidence>
<dbReference type="PANTHER" id="PTHR10622">
    <property type="entry name" value="HET DOMAIN-CONTAINING PROTEIN"/>
    <property type="match status" value="1"/>
</dbReference>
<reference evidence="4" key="2">
    <citation type="submission" date="2015-01" db="EMBL/GenBank/DDBJ databases">
        <title>Evolutionary Origins and Diversification of the Mycorrhizal Mutualists.</title>
        <authorList>
            <consortium name="DOE Joint Genome Institute"/>
            <consortium name="Mycorrhizal Genomics Consortium"/>
            <person name="Kohler A."/>
            <person name="Kuo A."/>
            <person name="Nagy L.G."/>
            <person name="Floudas D."/>
            <person name="Copeland A."/>
            <person name="Barry K.W."/>
            <person name="Cichocki N."/>
            <person name="Veneault-Fourrey C."/>
            <person name="LaButti K."/>
            <person name="Lindquist E.A."/>
            <person name="Lipzen A."/>
            <person name="Lundell T."/>
            <person name="Morin E."/>
            <person name="Murat C."/>
            <person name="Riley R."/>
            <person name="Ohm R."/>
            <person name="Sun H."/>
            <person name="Tunlid A."/>
            <person name="Henrissat B."/>
            <person name="Grigoriev I.V."/>
            <person name="Hibbett D.S."/>
            <person name="Martin F."/>
        </authorList>
    </citation>
    <scope>NUCLEOTIDE SEQUENCE [LARGE SCALE GENOMIC DNA]</scope>
    <source>
        <strain evidence="4">441</strain>
    </source>
</reference>
<dbReference type="Proteomes" id="UP000054018">
    <property type="component" value="Unassembled WGS sequence"/>
</dbReference>
<name>A0A0D0A5R4_9AGAM</name>
<evidence type="ECO:0008006" key="5">
    <source>
        <dbReference type="Google" id="ProtNLM"/>
    </source>
</evidence>
<sequence length="639" mass="72342">MRLLDVNAMLCRERDIQRASPNDEVLKELDHKSAAYAILSHRWGAEVSYEEVTDLMKMDEGGRDEVRHRSGYKKIIKSCEQAMKDGHELLWIDTCCINKQSSAELSEAINSMYQWYRDAQVCYAYLHDVDETAFPTRPDHSRFIASNGWPEWFLRGWTLQELIAPREVQFFNKDWVSIGDKSDLAPRLERITQIPYGVLQNGLESSSPSVAQIMSWAADRQTTRVEDRAYSLLGLFGVSMPMLYGEGEKAFRRLQLEIIRESNDYSIFAWNPTVKAPRYGSVLADDPSYFGACHNIQKVESDTFVDHLIKYIYKNELGNLGDESKLRKAAQQLSVFVATNAGIQICLPVIPYPESPCVTHCPDSSPVFKAILACSDNYGNLITLDLASRGPSFDRTFSNGEVAKTPPEFKALYLTHHQTADPWHCGLTLIDTNVSHHGFVRCGSFPRGTTGNAITLSSRADLIVIIYVNYSTKSRFAVGLGKHSGREWVHVICDEQNDHKPWLSFAEKAYDAMWSASAQHIMSMPNSPSEDFIKHAHLPRSVWAATVVWGKSGRYNSNVTVDIKQCPGCCVAPHRWMISSAHQCDPDGTSRQLWQGGTACMERRKQFEDIRRHFYTILDMHQPVGTETVHSHGVRWTTA</sequence>
<feature type="domain" description="Heterokaryon incompatibility" evidence="1">
    <location>
        <begin position="36"/>
        <end position="134"/>
    </location>
</feature>
<dbReference type="OrthoDB" id="2611461at2759"/>
<evidence type="ECO:0000313" key="3">
    <source>
        <dbReference type="EMBL" id="KIK29792.1"/>
    </source>
</evidence>
<dbReference type="AlphaFoldDB" id="A0A0D0A5R4"/>
<dbReference type="Pfam" id="PF06985">
    <property type="entry name" value="HET"/>
    <property type="match status" value="1"/>
</dbReference>
<evidence type="ECO:0000259" key="2">
    <source>
        <dbReference type="Pfam" id="PF26640"/>
    </source>
</evidence>
<dbReference type="Pfam" id="PF26640">
    <property type="entry name" value="DUF8212"/>
    <property type="match status" value="1"/>
</dbReference>
<dbReference type="EMBL" id="KN833688">
    <property type="protein sequence ID" value="KIK29792.1"/>
    <property type="molecule type" value="Genomic_DNA"/>
</dbReference>
<accession>A0A0D0A5R4</accession>
<dbReference type="InterPro" id="IPR010730">
    <property type="entry name" value="HET"/>
</dbReference>
<keyword evidence="4" id="KW-1185">Reference proteome</keyword>
<dbReference type="HOGENOM" id="CLU_000288_138_12_1"/>
<dbReference type="PANTHER" id="PTHR10622:SF12">
    <property type="entry name" value="HET DOMAIN-CONTAINING PROTEIN"/>
    <property type="match status" value="1"/>
</dbReference>
<feature type="domain" description="DUF8212" evidence="2">
    <location>
        <begin position="249"/>
        <end position="374"/>
    </location>
</feature>
<gene>
    <name evidence="3" type="ORF">PISMIDRAFT_441569</name>
</gene>
<dbReference type="InterPro" id="IPR058525">
    <property type="entry name" value="DUF8212"/>
</dbReference>
<evidence type="ECO:0000313" key="4">
    <source>
        <dbReference type="Proteomes" id="UP000054018"/>
    </source>
</evidence>
<reference evidence="3 4" key="1">
    <citation type="submission" date="2014-04" db="EMBL/GenBank/DDBJ databases">
        <authorList>
            <consortium name="DOE Joint Genome Institute"/>
            <person name="Kuo A."/>
            <person name="Kohler A."/>
            <person name="Costa M.D."/>
            <person name="Nagy L.G."/>
            <person name="Floudas D."/>
            <person name="Copeland A."/>
            <person name="Barry K.W."/>
            <person name="Cichocki N."/>
            <person name="Veneault-Fourrey C."/>
            <person name="LaButti K."/>
            <person name="Lindquist E.A."/>
            <person name="Lipzen A."/>
            <person name="Lundell T."/>
            <person name="Morin E."/>
            <person name="Murat C."/>
            <person name="Sun H."/>
            <person name="Tunlid A."/>
            <person name="Henrissat B."/>
            <person name="Grigoriev I.V."/>
            <person name="Hibbett D.S."/>
            <person name="Martin F."/>
            <person name="Nordberg H.P."/>
            <person name="Cantor M.N."/>
            <person name="Hua S.X."/>
        </authorList>
    </citation>
    <scope>NUCLEOTIDE SEQUENCE [LARGE SCALE GENOMIC DNA]</scope>
    <source>
        <strain evidence="3 4">441</strain>
    </source>
</reference>
<dbReference type="STRING" id="765257.A0A0D0A5R4"/>
<protein>
    <recommendedName>
        <fullName evidence="5">Heterokaryon incompatibility domain-containing protein</fullName>
    </recommendedName>
</protein>
<organism evidence="3 4">
    <name type="scientific">Pisolithus microcarpus 441</name>
    <dbReference type="NCBI Taxonomy" id="765257"/>
    <lineage>
        <taxon>Eukaryota</taxon>
        <taxon>Fungi</taxon>
        <taxon>Dikarya</taxon>
        <taxon>Basidiomycota</taxon>
        <taxon>Agaricomycotina</taxon>
        <taxon>Agaricomycetes</taxon>
        <taxon>Agaricomycetidae</taxon>
        <taxon>Boletales</taxon>
        <taxon>Sclerodermatineae</taxon>
        <taxon>Pisolithaceae</taxon>
        <taxon>Pisolithus</taxon>
    </lineage>
</organism>